<evidence type="ECO:0000313" key="6">
    <source>
        <dbReference type="Proteomes" id="UP001219518"/>
    </source>
</evidence>
<dbReference type="InterPro" id="IPR011335">
    <property type="entry name" value="Restrct_endonuc-II-like"/>
</dbReference>
<keyword evidence="2" id="KW-0863">Zinc-finger</keyword>
<dbReference type="InterPro" id="IPR019080">
    <property type="entry name" value="YqaJ_viral_recombinase"/>
</dbReference>
<dbReference type="InterPro" id="IPR001965">
    <property type="entry name" value="Znf_PHD"/>
</dbReference>
<dbReference type="Pfam" id="PF09588">
    <property type="entry name" value="YqaJ"/>
    <property type="match status" value="1"/>
</dbReference>
<name>A0AAE1HE00_9NEOP</name>
<protein>
    <submittedName>
        <fullName evidence="5">Chromatin modification-related protein YNG2</fullName>
    </submittedName>
</protein>
<dbReference type="PROSITE" id="PS01359">
    <property type="entry name" value="ZF_PHD_1"/>
    <property type="match status" value="1"/>
</dbReference>
<proteinExistence type="predicted"/>
<dbReference type="Gene3D" id="3.90.320.10">
    <property type="match status" value="1"/>
</dbReference>
<keyword evidence="6" id="KW-1185">Reference proteome</keyword>
<dbReference type="PANTHER" id="PTHR47526:SF3">
    <property type="entry name" value="PHD-TYPE DOMAIN-CONTAINING PROTEIN"/>
    <property type="match status" value="1"/>
</dbReference>
<organism evidence="5 6">
    <name type="scientific">Frankliniella fusca</name>
    <dbReference type="NCBI Taxonomy" id="407009"/>
    <lineage>
        <taxon>Eukaryota</taxon>
        <taxon>Metazoa</taxon>
        <taxon>Ecdysozoa</taxon>
        <taxon>Arthropoda</taxon>
        <taxon>Hexapoda</taxon>
        <taxon>Insecta</taxon>
        <taxon>Pterygota</taxon>
        <taxon>Neoptera</taxon>
        <taxon>Paraneoptera</taxon>
        <taxon>Thysanoptera</taxon>
        <taxon>Terebrantia</taxon>
        <taxon>Thripoidea</taxon>
        <taxon>Thripidae</taxon>
        <taxon>Frankliniella</taxon>
    </lineage>
</organism>
<dbReference type="CDD" id="cd22343">
    <property type="entry name" value="PDDEXK_lambda_exonuclease-like"/>
    <property type="match status" value="1"/>
</dbReference>
<dbReference type="InterPro" id="IPR013083">
    <property type="entry name" value="Znf_RING/FYVE/PHD"/>
</dbReference>
<dbReference type="AlphaFoldDB" id="A0AAE1HE00"/>
<sequence>MFISDLLRSFIGGNCQCEFCLVSSIFVNMKFKPGYSKTLTGPDLARYKTLIVLCGNIDPYEVDLKSTTCTEDNIPPVNIVHILHYLVNTTKAYTMKQFQSYKATDAHKFATSGWIQQINFLPVGSDKILCLGRVKHSFRIGDTALKPWCLVKKTGDVLCGWCDCVAGCSESCSHVGAILYGLEYGYSVKEKQTCTSKACSWLPPSLKEVPFAPVKDIDFTPSAVKRRRMLGEDDLDPDDPSISTTLNVRPPLDEDSVKSFLSKIHDVFDQAAILRVVPEFADEYAAPSVNLPLALGDLFDSKFCNLSYDELCLEARKVFASGCVNITFDQSKLIERRTRKQSLSTVWKTLRAGLVTASVMYSLLHTDLEDPSISLIKKCCYPFDKGYMSFWMRRGLKLEPQVKKLYYLHLQKSHQNVKAFNCGFMRPLEAPWLGASPDCVVYCSCCGWGLGEIKCPKYPNSRPGYIRPEHFYQIQTQLFCAGISKFKYCDYIVYHPDQKPVLNVNRVEPDTVLQDEIVDKSKDRFLKILLPELMGHYFSSLKQLSNDANQERLICYCQKRERHPMITCVGDNCTFQVFHAQCVGVRFQKANWLCPQCKP</sequence>
<feature type="domain" description="Zinc finger PHD-type" evidence="4">
    <location>
        <begin position="554"/>
        <end position="598"/>
    </location>
</feature>
<evidence type="ECO:0000313" key="5">
    <source>
        <dbReference type="EMBL" id="KAK3919631.1"/>
    </source>
</evidence>
<dbReference type="EMBL" id="JAHWGI010000979">
    <property type="protein sequence ID" value="KAK3919631.1"/>
    <property type="molecule type" value="Genomic_DNA"/>
</dbReference>
<evidence type="ECO:0000256" key="1">
    <source>
        <dbReference type="ARBA" id="ARBA00022723"/>
    </source>
</evidence>
<dbReference type="SUPFAM" id="SSF57903">
    <property type="entry name" value="FYVE/PHD zinc finger"/>
    <property type="match status" value="1"/>
</dbReference>
<dbReference type="InterPro" id="IPR011604">
    <property type="entry name" value="PDDEXK-like_dom_sf"/>
</dbReference>
<dbReference type="InterPro" id="IPR019786">
    <property type="entry name" value="Zinc_finger_PHD-type_CS"/>
</dbReference>
<gene>
    <name evidence="5" type="ORF">KUF71_008758</name>
</gene>
<keyword evidence="1" id="KW-0479">Metal-binding</keyword>
<keyword evidence="3" id="KW-0862">Zinc</keyword>
<dbReference type="SMART" id="SM00249">
    <property type="entry name" value="PHD"/>
    <property type="match status" value="1"/>
</dbReference>
<dbReference type="SUPFAM" id="SSF52980">
    <property type="entry name" value="Restriction endonuclease-like"/>
    <property type="match status" value="1"/>
</dbReference>
<dbReference type="InterPro" id="IPR011011">
    <property type="entry name" value="Znf_FYVE_PHD"/>
</dbReference>
<reference evidence="5" key="2">
    <citation type="journal article" date="2023" name="BMC Genomics">
        <title>Pest status, molecular evolution, and epigenetic factors derived from the genome assembly of Frankliniella fusca, a thysanopteran phytovirus vector.</title>
        <authorList>
            <person name="Catto M.A."/>
            <person name="Labadie P.E."/>
            <person name="Jacobson A.L."/>
            <person name="Kennedy G.G."/>
            <person name="Srinivasan R."/>
            <person name="Hunt B.G."/>
        </authorList>
    </citation>
    <scope>NUCLEOTIDE SEQUENCE</scope>
    <source>
        <strain evidence="5">PL_HMW_Pooled</strain>
    </source>
</reference>
<dbReference type="GO" id="GO:0008270">
    <property type="term" value="F:zinc ion binding"/>
    <property type="evidence" value="ECO:0007669"/>
    <property type="project" value="UniProtKB-KW"/>
</dbReference>
<dbReference type="GO" id="GO:0006281">
    <property type="term" value="P:DNA repair"/>
    <property type="evidence" value="ECO:0007669"/>
    <property type="project" value="UniProtKB-ARBA"/>
</dbReference>
<dbReference type="Proteomes" id="UP001219518">
    <property type="component" value="Unassembled WGS sequence"/>
</dbReference>
<evidence type="ECO:0000256" key="3">
    <source>
        <dbReference type="ARBA" id="ARBA00022833"/>
    </source>
</evidence>
<evidence type="ECO:0000259" key="4">
    <source>
        <dbReference type="SMART" id="SM00249"/>
    </source>
</evidence>
<reference evidence="5" key="1">
    <citation type="submission" date="2021-07" db="EMBL/GenBank/DDBJ databases">
        <authorList>
            <person name="Catto M.A."/>
            <person name="Jacobson A."/>
            <person name="Kennedy G."/>
            <person name="Labadie P."/>
            <person name="Hunt B.G."/>
            <person name="Srinivasan R."/>
        </authorList>
    </citation>
    <scope>NUCLEOTIDE SEQUENCE</scope>
    <source>
        <strain evidence="5">PL_HMW_Pooled</strain>
        <tissue evidence="5">Head</tissue>
    </source>
</reference>
<comment type="caution">
    <text evidence="5">The sequence shown here is derived from an EMBL/GenBank/DDBJ whole genome shotgun (WGS) entry which is preliminary data.</text>
</comment>
<dbReference type="Gene3D" id="3.30.40.10">
    <property type="entry name" value="Zinc/RING finger domain, C3HC4 (zinc finger)"/>
    <property type="match status" value="1"/>
</dbReference>
<accession>A0AAE1HE00</accession>
<evidence type="ECO:0000256" key="2">
    <source>
        <dbReference type="ARBA" id="ARBA00022771"/>
    </source>
</evidence>
<dbReference type="PANTHER" id="PTHR47526">
    <property type="entry name" value="ATP-DEPENDENT DNA HELICASE"/>
    <property type="match status" value="1"/>
</dbReference>